<feature type="compositionally biased region" description="Basic and acidic residues" evidence="1">
    <location>
        <begin position="290"/>
        <end position="304"/>
    </location>
</feature>
<evidence type="ECO:0000313" key="5">
    <source>
        <dbReference type="RefSeq" id="XP_016973178.1"/>
    </source>
</evidence>
<reference evidence="4" key="1">
    <citation type="journal article" date="2021" name="Elife">
        <title>Highly contiguous assemblies of 101 drosophilid genomes.</title>
        <authorList>
            <person name="Kim B.Y."/>
            <person name="Wang J.R."/>
            <person name="Miller D.E."/>
            <person name="Barmina O."/>
            <person name="Delaney E."/>
            <person name="Thompson A."/>
            <person name="Comeault A.A."/>
            <person name="Peede D."/>
            <person name="D'Agostino E.R."/>
            <person name="Pelaez J."/>
            <person name="Aguilar J.M."/>
            <person name="Haji D."/>
            <person name="Matsunaga T."/>
            <person name="Armstrong E.E."/>
            <person name="Zych M."/>
            <person name="Ogawa Y."/>
            <person name="Stamenkovic-Radak M."/>
            <person name="Jelic M."/>
            <person name="Veselinovic M.S."/>
            <person name="Tanaskovic M."/>
            <person name="Eric P."/>
            <person name="Gao J.J."/>
            <person name="Katoh T.K."/>
            <person name="Toda M.J."/>
            <person name="Watabe H."/>
            <person name="Watada M."/>
            <person name="Davis J.S."/>
            <person name="Moyle L.C."/>
            <person name="Manoli G."/>
            <person name="Bertolini E."/>
            <person name="Kostal V."/>
            <person name="Hawley R.S."/>
            <person name="Takahashi A."/>
            <person name="Jones C.D."/>
            <person name="Price D.K."/>
            <person name="Whiteman N."/>
            <person name="Kopp A."/>
            <person name="Matute D.R."/>
            <person name="Petrov D.A."/>
        </authorList>
    </citation>
    <scope>NUCLEOTIDE SEQUENCE [LARGE SCALE GENOMIC DNA]</scope>
</reference>
<proteinExistence type="predicted"/>
<evidence type="ECO:0000259" key="2">
    <source>
        <dbReference type="PROSITE" id="PS51029"/>
    </source>
</evidence>
<dbReference type="EnsemblMetazoa" id="XM_017117689.2">
    <property type="protein sequence ID" value="XP_016973178.1"/>
    <property type="gene ID" value="LOC108040280"/>
</dbReference>
<evidence type="ECO:0000256" key="1">
    <source>
        <dbReference type="SAM" id="MobiDB-lite"/>
    </source>
</evidence>
<dbReference type="Pfam" id="PF10545">
    <property type="entry name" value="MADF_DNA_bdg"/>
    <property type="match status" value="1"/>
</dbReference>
<dbReference type="SMART" id="SM00595">
    <property type="entry name" value="MADF"/>
    <property type="match status" value="1"/>
</dbReference>
<feature type="domain" description="MADF" evidence="2">
    <location>
        <begin position="25"/>
        <end position="119"/>
    </location>
</feature>
<sequence length="343" mass="38200">MLPQTPPHGLKVMSGAEENRHYLRAFIQTYRDLPVLWDTSLRDYTNREKRAEAYLRLVPIYHYLKRDATVEDVKKKINTLRTNYRKELKVVESAMRSGNLHSPRCWTFQELDFLRNSEKFLAVNPAFKNEPSFAFSEGSNCTSAFLDGQGAPLHYTPSRAGGQTPNISEMFHKSFGPPPPPPPAANHVDYVTNKRARQTPPCPGGGTGSAGPSGTSHNNDELLNIACEYLAGTYPEEESIARTWTHKLKRLPREQRLLAERFINEILFEAESNNLHRGSVQINNSFEPYVRYEEPPNGHEEQDKSQSPSVHTSSESKPNVAGGTGGGGGGTAGSTTNAGIREF</sequence>
<accession>A0A6P4EDH8</accession>
<dbReference type="InterPro" id="IPR006578">
    <property type="entry name" value="MADF-dom"/>
</dbReference>
<protein>
    <submittedName>
        <fullName evidence="5">Uncharacterized protein LOC108040280</fullName>
    </submittedName>
</protein>
<dbReference type="PROSITE" id="PS51029">
    <property type="entry name" value="MADF"/>
    <property type="match status" value="1"/>
</dbReference>
<keyword evidence="4" id="KW-1185">Reference proteome</keyword>
<feature type="region of interest" description="Disordered" evidence="1">
    <location>
        <begin position="196"/>
        <end position="219"/>
    </location>
</feature>
<gene>
    <name evidence="5" type="primary">LOC108040280</name>
    <name evidence="3" type="synonym">108040280</name>
</gene>
<dbReference type="OMA" id="YVRYEEP"/>
<feature type="compositionally biased region" description="Gly residues" evidence="1">
    <location>
        <begin position="322"/>
        <end position="332"/>
    </location>
</feature>
<organism evidence="5">
    <name type="scientific">Drosophila rhopaloa</name>
    <name type="common">Fruit fly</name>
    <dbReference type="NCBI Taxonomy" id="1041015"/>
    <lineage>
        <taxon>Eukaryota</taxon>
        <taxon>Metazoa</taxon>
        <taxon>Ecdysozoa</taxon>
        <taxon>Arthropoda</taxon>
        <taxon>Hexapoda</taxon>
        <taxon>Insecta</taxon>
        <taxon>Pterygota</taxon>
        <taxon>Neoptera</taxon>
        <taxon>Endopterygota</taxon>
        <taxon>Diptera</taxon>
        <taxon>Brachycera</taxon>
        <taxon>Muscomorpha</taxon>
        <taxon>Ephydroidea</taxon>
        <taxon>Drosophilidae</taxon>
        <taxon>Drosophila</taxon>
        <taxon>Sophophora</taxon>
    </lineage>
</organism>
<dbReference type="GeneID" id="108040280"/>
<feature type="region of interest" description="Disordered" evidence="1">
    <location>
        <begin position="290"/>
        <end position="343"/>
    </location>
</feature>
<dbReference type="RefSeq" id="XP_016973178.1">
    <property type="nucleotide sequence ID" value="XM_017117689.1"/>
</dbReference>
<reference evidence="5" key="2">
    <citation type="submission" date="2025-04" db="UniProtKB">
        <authorList>
            <consortium name="RefSeq"/>
        </authorList>
    </citation>
    <scope>IDENTIFICATION</scope>
</reference>
<evidence type="ECO:0000313" key="3">
    <source>
        <dbReference type="EnsemblMetazoa" id="XP_016973178.1"/>
    </source>
</evidence>
<dbReference type="PANTHER" id="PTHR21505:SF8">
    <property type="entry name" value="DPT-YFP REPRESSOR BY OVEREXPRESSION, ISOFORM D-RELATED"/>
    <property type="match status" value="1"/>
</dbReference>
<reference evidence="3" key="3">
    <citation type="submission" date="2025-05" db="UniProtKB">
        <authorList>
            <consortium name="EnsemblMetazoa"/>
        </authorList>
    </citation>
    <scope>IDENTIFICATION</scope>
</reference>
<dbReference type="AlphaFoldDB" id="A0A6P4EDH8"/>
<name>A0A6P4EDH8_DRORH</name>
<dbReference type="Proteomes" id="UP001652680">
    <property type="component" value="Unassembled WGS sequence"/>
</dbReference>
<dbReference type="PANTHER" id="PTHR21505">
    <property type="entry name" value="MADF DOMAIN-CONTAINING PROTEIN-RELATED"/>
    <property type="match status" value="1"/>
</dbReference>
<dbReference type="OrthoDB" id="6152242at2759"/>
<evidence type="ECO:0000313" key="4">
    <source>
        <dbReference type="Proteomes" id="UP001652680"/>
    </source>
</evidence>
<feature type="compositionally biased region" description="Low complexity" evidence="1">
    <location>
        <begin position="333"/>
        <end position="343"/>
    </location>
</feature>
<feature type="compositionally biased region" description="Polar residues" evidence="1">
    <location>
        <begin position="305"/>
        <end position="317"/>
    </location>
</feature>